<dbReference type="Proteomes" id="UP001174997">
    <property type="component" value="Unassembled WGS sequence"/>
</dbReference>
<dbReference type="PANTHER" id="PTHR22748">
    <property type="entry name" value="AP ENDONUCLEASE"/>
    <property type="match status" value="1"/>
</dbReference>
<feature type="binding site" evidence="6">
    <location>
        <position position="367"/>
    </location>
    <ligand>
        <name>Mg(2+)</name>
        <dbReference type="ChEBI" id="CHEBI:18420"/>
        <label>1</label>
    </ligand>
</feature>
<dbReference type="PROSITE" id="PS51435">
    <property type="entry name" value="AP_NUCLEASE_F1_4"/>
    <property type="match status" value="1"/>
</dbReference>
<feature type="binding site" evidence="6">
    <location>
        <position position="368"/>
    </location>
    <ligand>
        <name>Mg(2+)</name>
        <dbReference type="ChEBI" id="CHEBI:18420"/>
        <label>1</label>
    </ligand>
</feature>
<keyword evidence="10" id="KW-0255">Endonuclease</keyword>
<comment type="caution">
    <text evidence="10">The sequence shown here is derived from an EMBL/GenBank/DDBJ whole genome shotgun (WGS) entry which is preliminary data.</text>
</comment>
<keyword evidence="11" id="KW-1185">Reference proteome</keyword>
<reference evidence="10" key="1">
    <citation type="submission" date="2023-06" db="EMBL/GenBank/DDBJ databases">
        <title>Genome-scale phylogeny and comparative genomics of the fungal order Sordariales.</title>
        <authorList>
            <consortium name="Lawrence Berkeley National Laboratory"/>
            <person name="Hensen N."/>
            <person name="Bonometti L."/>
            <person name="Westerberg I."/>
            <person name="Brannstrom I.O."/>
            <person name="Guillou S."/>
            <person name="Cros-Aarteil S."/>
            <person name="Calhoun S."/>
            <person name="Haridas S."/>
            <person name="Kuo A."/>
            <person name="Mondo S."/>
            <person name="Pangilinan J."/>
            <person name="Riley R."/>
            <person name="Labutti K."/>
            <person name="Andreopoulos B."/>
            <person name="Lipzen A."/>
            <person name="Chen C."/>
            <person name="Yanf M."/>
            <person name="Daum C."/>
            <person name="Ng V."/>
            <person name="Clum A."/>
            <person name="Steindorff A."/>
            <person name="Ohm R."/>
            <person name="Martin F."/>
            <person name="Silar P."/>
            <person name="Natvig D."/>
            <person name="Lalanne C."/>
            <person name="Gautier V."/>
            <person name="Ament-Velasquez S.L."/>
            <person name="Kruys A."/>
            <person name="Hutchinson M.I."/>
            <person name="Powell A.J."/>
            <person name="Barry K."/>
            <person name="Miller A.N."/>
            <person name="Grigoriev I.V."/>
            <person name="Debuchy R."/>
            <person name="Gladieux P."/>
            <person name="Thoren M.H."/>
            <person name="Johannesson H."/>
        </authorList>
    </citation>
    <scope>NUCLEOTIDE SEQUENCE</scope>
    <source>
        <strain evidence="10">CBS 307.81</strain>
    </source>
</reference>
<feature type="region of interest" description="Disordered" evidence="8">
    <location>
        <begin position="1"/>
        <end position="22"/>
    </location>
</feature>
<dbReference type="InterPro" id="IPR004808">
    <property type="entry name" value="AP_endonuc_1"/>
</dbReference>
<dbReference type="PANTHER" id="PTHR22748:SF14">
    <property type="entry name" value="ENDONUCLEASE_EXONUCLEASE_PHOSPHATASE DOMAIN-CONTAINING PROTEIN"/>
    <property type="match status" value="1"/>
</dbReference>
<evidence type="ECO:0000313" key="11">
    <source>
        <dbReference type="Proteomes" id="UP001174997"/>
    </source>
</evidence>
<evidence type="ECO:0000256" key="4">
    <source>
        <dbReference type="ARBA" id="ARBA00022842"/>
    </source>
</evidence>
<feature type="site" description="Interaction with DNA substrate" evidence="7">
    <location>
        <position position="368"/>
    </location>
</feature>
<comment type="similarity">
    <text evidence="1">Belongs to the DNA repair enzymes AP/ExoA family.</text>
</comment>
<keyword evidence="6" id="KW-0464">Manganese</keyword>
<evidence type="ECO:0000256" key="3">
    <source>
        <dbReference type="ARBA" id="ARBA00022801"/>
    </source>
</evidence>
<dbReference type="GO" id="GO:0046872">
    <property type="term" value="F:metal ion binding"/>
    <property type="evidence" value="ECO:0007669"/>
    <property type="project" value="UniProtKB-KW"/>
</dbReference>
<organism evidence="10 11">
    <name type="scientific">Cercophora samala</name>
    <dbReference type="NCBI Taxonomy" id="330535"/>
    <lineage>
        <taxon>Eukaryota</taxon>
        <taxon>Fungi</taxon>
        <taxon>Dikarya</taxon>
        <taxon>Ascomycota</taxon>
        <taxon>Pezizomycotina</taxon>
        <taxon>Sordariomycetes</taxon>
        <taxon>Sordariomycetidae</taxon>
        <taxon>Sordariales</taxon>
        <taxon>Lasiosphaeriaceae</taxon>
        <taxon>Cercophora</taxon>
    </lineage>
</organism>
<keyword evidence="4 6" id="KW-0460">Magnesium</keyword>
<dbReference type="GO" id="GO:0003906">
    <property type="term" value="F:DNA-(apurinic or apyrimidinic site) endonuclease activity"/>
    <property type="evidence" value="ECO:0007669"/>
    <property type="project" value="TreeGrafter"/>
</dbReference>
<feature type="site" description="Important for catalytic activity" evidence="7">
    <location>
        <position position="337"/>
    </location>
</feature>
<feature type="binding site" evidence="6">
    <location>
        <position position="93"/>
    </location>
    <ligand>
        <name>Mg(2+)</name>
        <dbReference type="ChEBI" id="CHEBI:18420"/>
        <label>1</label>
    </ligand>
</feature>
<evidence type="ECO:0000256" key="7">
    <source>
        <dbReference type="PIRSR" id="PIRSR604808-3"/>
    </source>
</evidence>
<comment type="cofactor">
    <cofactor evidence="6">
        <name>Mg(2+)</name>
        <dbReference type="ChEBI" id="CHEBI:18420"/>
    </cofactor>
    <cofactor evidence="6">
        <name>Mn(2+)</name>
        <dbReference type="ChEBI" id="CHEBI:29035"/>
    </cofactor>
    <text evidence="6">Probably binds two magnesium or manganese ions per subunit.</text>
</comment>
<dbReference type="GO" id="GO:0008081">
    <property type="term" value="F:phosphoric diester hydrolase activity"/>
    <property type="evidence" value="ECO:0007669"/>
    <property type="project" value="TreeGrafter"/>
</dbReference>
<evidence type="ECO:0000313" key="10">
    <source>
        <dbReference type="EMBL" id="KAK0665206.1"/>
    </source>
</evidence>
<evidence type="ECO:0000256" key="6">
    <source>
        <dbReference type="PIRSR" id="PIRSR604808-2"/>
    </source>
</evidence>
<feature type="domain" description="Endonuclease/exonuclease/phosphatase" evidence="9">
    <location>
        <begin position="31"/>
        <end position="368"/>
    </location>
</feature>
<dbReference type="Gene3D" id="3.60.10.10">
    <property type="entry name" value="Endonuclease/exonuclease/phosphatase"/>
    <property type="match status" value="1"/>
</dbReference>
<evidence type="ECO:0000256" key="1">
    <source>
        <dbReference type="ARBA" id="ARBA00007092"/>
    </source>
</evidence>
<feature type="active site" description="Proton donor/acceptor" evidence="5">
    <location>
        <position position="249"/>
    </location>
</feature>
<accession>A0AA40D967</accession>
<dbReference type="GO" id="GO:0008311">
    <property type="term" value="F:double-stranded DNA 3'-5' DNA exonuclease activity"/>
    <property type="evidence" value="ECO:0007669"/>
    <property type="project" value="TreeGrafter"/>
</dbReference>
<dbReference type="GO" id="GO:0005634">
    <property type="term" value="C:nucleus"/>
    <property type="evidence" value="ECO:0007669"/>
    <property type="project" value="TreeGrafter"/>
</dbReference>
<feature type="active site" description="Proton acceptor" evidence="5">
    <location>
        <position position="368"/>
    </location>
</feature>
<keyword evidence="3" id="KW-0378">Hydrolase</keyword>
<dbReference type="GO" id="GO:0006284">
    <property type="term" value="P:base-excision repair"/>
    <property type="evidence" value="ECO:0007669"/>
    <property type="project" value="TreeGrafter"/>
</dbReference>
<sequence>MTREISPPPLKRRKLVPQDSQTKPQSIRVFSWNINGVDAFLPPTTTKITSFFKPTTSSNGRVGPTKAHPEATSNLLRGFLSRHNWPEVLFLQELKIKQGDFKTLAALLTAINSPLNSNDTLSEDRTYTLEAVLPRDKYNARGFQGKLYGVGTLTRKDFARNHVARIRDVDWDLEGRVSIVELEKRVGQGKPLALINIYAVNGTPAPYRSPETGKVIGTRHDHKKAFHTHLRDECLALESQGYNVVVAGDLNIARGVLDGHPNLRTHPSQHSLNRADFNAKFFGKEDNKRAQAHVTTRDEKEACVDGIDVFRALHGSERRYTYHSRTAPWGSSCDRVDLILVSKSLWEEGLVINTGILDSPQERGPSDHVPVWVELKGPG</sequence>
<feature type="binding site" evidence="6">
    <location>
        <position position="249"/>
    </location>
    <ligand>
        <name>Mg(2+)</name>
        <dbReference type="ChEBI" id="CHEBI:18420"/>
        <label>1</label>
    </ligand>
</feature>
<proteinExistence type="inferred from homology"/>
<keyword evidence="10" id="KW-0540">Nuclease</keyword>
<dbReference type="InterPro" id="IPR036691">
    <property type="entry name" value="Endo/exonu/phosph_ase_sf"/>
</dbReference>
<dbReference type="InterPro" id="IPR005135">
    <property type="entry name" value="Endo/exonuclease/phosphatase"/>
</dbReference>
<feature type="binding site" evidence="6">
    <location>
        <position position="33"/>
    </location>
    <ligand>
        <name>Mg(2+)</name>
        <dbReference type="ChEBI" id="CHEBI:18420"/>
        <label>1</label>
    </ligand>
</feature>
<dbReference type="EMBL" id="JAULSY010000115">
    <property type="protein sequence ID" value="KAK0665206.1"/>
    <property type="molecule type" value="Genomic_DNA"/>
</dbReference>
<gene>
    <name evidence="10" type="ORF">QBC41DRAFT_16250</name>
</gene>
<feature type="site" description="Transition state stabilizer" evidence="7">
    <location>
        <position position="251"/>
    </location>
</feature>
<evidence type="ECO:0000256" key="5">
    <source>
        <dbReference type="PIRSR" id="PIRSR604808-1"/>
    </source>
</evidence>
<dbReference type="Pfam" id="PF03372">
    <property type="entry name" value="Exo_endo_phos"/>
    <property type="match status" value="1"/>
</dbReference>
<dbReference type="AlphaFoldDB" id="A0AA40D967"/>
<evidence type="ECO:0000256" key="8">
    <source>
        <dbReference type="SAM" id="MobiDB-lite"/>
    </source>
</evidence>
<keyword evidence="2 6" id="KW-0479">Metal-binding</keyword>
<feature type="binding site" evidence="6">
    <location>
        <position position="251"/>
    </location>
    <ligand>
        <name>Mg(2+)</name>
        <dbReference type="ChEBI" id="CHEBI:18420"/>
        <label>1</label>
    </ligand>
</feature>
<dbReference type="SUPFAM" id="SSF56219">
    <property type="entry name" value="DNase I-like"/>
    <property type="match status" value="1"/>
</dbReference>
<evidence type="ECO:0000256" key="2">
    <source>
        <dbReference type="ARBA" id="ARBA00022723"/>
    </source>
</evidence>
<protein>
    <submittedName>
        <fullName evidence="10">Endonuclease/exonuclease/phosphatase</fullName>
    </submittedName>
</protein>
<name>A0AA40D967_9PEZI</name>
<feature type="active site" evidence="5">
    <location>
        <position position="198"/>
    </location>
</feature>
<evidence type="ECO:0000259" key="9">
    <source>
        <dbReference type="Pfam" id="PF03372"/>
    </source>
</evidence>